<dbReference type="PANTHER" id="PTHR21661:SF35">
    <property type="entry name" value="EPOXIDE HYDROLASE"/>
    <property type="match status" value="1"/>
</dbReference>
<dbReference type="GO" id="GO:0005789">
    <property type="term" value="C:endoplasmic reticulum membrane"/>
    <property type="evidence" value="ECO:0007669"/>
    <property type="project" value="UniProtKB-SubCell"/>
</dbReference>
<dbReference type="InterPro" id="IPR000639">
    <property type="entry name" value="Epox_hydrolase-like"/>
</dbReference>
<dbReference type="GO" id="GO:0097176">
    <property type="term" value="P:epoxide metabolic process"/>
    <property type="evidence" value="ECO:0007669"/>
    <property type="project" value="TreeGrafter"/>
</dbReference>
<gene>
    <name evidence="9" type="ORF">LSINAPIS_LOCUS5985</name>
</gene>
<evidence type="ECO:0000313" key="9">
    <source>
        <dbReference type="EMBL" id="VVC93887.1"/>
    </source>
</evidence>
<dbReference type="InterPro" id="IPR010497">
    <property type="entry name" value="Epoxide_hydro_N"/>
</dbReference>
<dbReference type="SUPFAM" id="SSF53474">
    <property type="entry name" value="alpha/beta-Hydrolases"/>
    <property type="match status" value="1"/>
</dbReference>
<dbReference type="Gene3D" id="3.40.50.1820">
    <property type="entry name" value="alpha/beta hydrolase"/>
    <property type="match status" value="1"/>
</dbReference>
<dbReference type="GO" id="GO:0033961">
    <property type="term" value="F:cis-stilbene-oxide hydrolase activity"/>
    <property type="evidence" value="ECO:0007669"/>
    <property type="project" value="UniProtKB-UniRule"/>
</dbReference>
<evidence type="ECO:0000256" key="4">
    <source>
        <dbReference type="ARBA" id="ARBA00022797"/>
    </source>
</evidence>
<evidence type="ECO:0000256" key="7">
    <source>
        <dbReference type="PIRSR" id="PIRSR001112-1"/>
    </source>
</evidence>
<comment type="similarity">
    <text evidence="3 6">Belongs to the peptidase S33 family.</text>
</comment>
<comment type="catalytic activity">
    <reaction evidence="6">
        <text>cis-stilbene oxide + H2O = (1R,2R)-hydrobenzoin</text>
        <dbReference type="Rhea" id="RHEA:23900"/>
        <dbReference type="ChEBI" id="CHEBI:15377"/>
        <dbReference type="ChEBI" id="CHEBI:50004"/>
        <dbReference type="ChEBI" id="CHEBI:50014"/>
        <dbReference type="EC" id="3.3.2.9"/>
    </reaction>
</comment>
<evidence type="ECO:0000256" key="3">
    <source>
        <dbReference type="ARBA" id="ARBA00010088"/>
    </source>
</evidence>
<dbReference type="EC" id="3.3.2.9" evidence="6"/>
<reference evidence="9 10" key="1">
    <citation type="submission" date="2017-07" db="EMBL/GenBank/DDBJ databases">
        <authorList>
            <person name="Talla V."/>
            <person name="Backstrom N."/>
        </authorList>
    </citation>
    <scope>NUCLEOTIDE SEQUENCE [LARGE SCALE GENOMIC DNA]</scope>
</reference>
<feature type="active site" description="Nucleophile" evidence="7">
    <location>
        <position position="165"/>
    </location>
</feature>
<evidence type="ECO:0000256" key="2">
    <source>
        <dbReference type="ARBA" id="ARBA00004111"/>
    </source>
</evidence>
<proteinExistence type="inferred from homology"/>
<comment type="catalytic activity">
    <reaction evidence="1 6">
        <text>1-(4-methoxyphenyl)-N-methyl-N-[(3-methyloxetan-3-yl)methyl]methanamine + H2O = 2-{[(4-methoxybenzyl)(methyl)amino]methyl}-2-methylpropane-1,3-diol</text>
        <dbReference type="Rhea" id="RHEA:55764"/>
        <dbReference type="ChEBI" id="CHEBI:15377"/>
        <dbReference type="ChEBI" id="CHEBI:139161"/>
        <dbReference type="ChEBI" id="CHEBI:139164"/>
        <dbReference type="EC" id="3.3.2.9"/>
    </reaction>
</comment>
<comment type="subcellular location">
    <subcellularLocation>
        <location evidence="6">Endoplasmic reticulum membrane</location>
    </subcellularLocation>
    <subcellularLocation>
        <location evidence="2">Microsome membrane</location>
        <topology evidence="2">Single-pass membrane protein</topology>
    </subcellularLocation>
</comment>
<dbReference type="InterPro" id="IPR029058">
    <property type="entry name" value="AB_hydrolase_fold"/>
</dbReference>
<evidence type="ECO:0000313" key="10">
    <source>
        <dbReference type="Proteomes" id="UP000324832"/>
    </source>
</evidence>
<evidence type="ECO:0000259" key="8">
    <source>
        <dbReference type="Pfam" id="PF06441"/>
    </source>
</evidence>
<comment type="function">
    <text evidence="6">Catalyzes juvenile hormone hydrolysis.</text>
</comment>
<dbReference type="PRINTS" id="PR00412">
    <property type="entry name" value="EPOXHYDRLASE"/>
</dbReference>
<dbReference type="PIRSF" id="PIRSF001112">
    <property type="entry name" value="Epoxide_hydrolase"/>
    <property type="match status" value="1"/>
</dbReference>
<feature type="active site" description="Proton acceptor" evidence="7">
    <location>
        <position position="364"/>
    </location>
</feature>
<dbReference type="PANTHER" id="PTHR21661">
    <property type="entry name" value="EPOXIDE HYDROLASE 1-RELATED"/>
    <property type="match status" value="1"/>
</dbReference>
<dbReference type="Pfam" id="PF06441">
    <property type="entry name" value="EHN"/>
    <property type="match status" value="1"/>
</dbReference>
<sequence length="389" mass="44692">MQENLRRKFEMYRRSTRLKSLEESAEYGINSDALGQLFAHWQFQYKYPKRVKYLNKFDHFKTTIQGLDIHFVHVKPTAENVKVIPLLLLHGWPSSIKDFYEAIPLLTSPRPGYDFVFEVVVPSLPGFCYSQGPVKVGFSPHQIAIVMRNLMERIGFKQFYVQGGDFGHTIGSHMAILFPDQVLGFHTSFPVNFSKISMLTWLVGGVWPSLMPKEITDSMYPLKDKFKYLWEEFGYMHIQATKPDTGGIALQDSPVGLAAYIVDRILVFTNQSNKLLEDGGLSSFNKTDLIDNVMLYWSTGSITTSLRLYKESFASEVDRILEEIPTSVPTWGLRTKHEIFHTPDFILRRKYNLVGITNLDTGGHFVAFEKPVEFTDDVFTAVKKFRLIK</sequence>
<keyword evidence="4 6" id="KW-0058">Aromatic hydrocarbons catabolism</keyword>
<organism evidence="9 10">
    <name type="scientific">Leptidea sinapis</name>
    <dbReference type="NCBI Taxonomy" id="189913"/>
    <lineage>
        <taxon>Eukaryota</taxon>
        <taxon>Metazoa</taxon>
        <taxon>Ecdysozoa</taxon>
        <taxon>Arthropoda</taxon>
        <taxon>Hexapoda</taxon>
        <taxon>Insecta</taxon>
        <taxon>Pterygota</taxon>
        <taxon>Neoptera</taxon>
        <taxon>Endopterygota</taxon>
        <taxon>Lepidoptera</taxon>
        <taxon>Glossata</taxon>
        <taxon>Ditrysia</taxon>
        <taxon>Papilionoidea</taxon>
        <taxon>Pieridae</taxon>
        <taxon>Dismorphiinae</taxon>
        <taxon>Leptidea</taxon>
    </lineage>
</organism>
<protein>
    <recommendedName>
        <fullName evidence="6">Epoxide hydrolase</fullName>
        <ecNumber evidence="6">3.3.2.9</ecNumber>
    </recommendedName>
</protein>
<keyword evidence="6" id="KW-0256">Endoplasmic reticulum</keyword>
<evidence type="ECO:0000256" key="1">
    <source>
        <dbReference type="ARBA" id="ARBA00000221"/>
    </source>
</evidence>
<name>A0A5E4QA45_9NEOP</name>
<dbReference type="EMBL" id="FZQP02001804">
    <property type="protein sequence ID" value="VVC93887.1"/>
    <property type="molecule type" value="Genomic_DNA"/>
</dbReference>
<dbReference type="InterPro" id="IPR016292">
    <property type="entry name" value="Epoxide_hydrolase"/>
</dbReference>
<evidence type="ECO:0000256" key="5">
    <source>
        <dbReference type="ARBA" id="ARBA00022801"/>
    </source>
</evidence>
<dbReference type="Proteomes" id="UP000324832">
    <property type="component" value="Unassembled WGS sequence"/>
</dbReference>
<feature type="active site" description="Proton donor" evidence="7">
    <location>
        <position position="309"/>
    </location>
</feature>
<keyword evidence="6" id="KW-0472">Membrane</keyword>
<keyword evidence="5 6" id="KW-0378">Hydrolase</keyword>
<dbReference type="AlphaFoldDB" id="A0A5E4QA45"/>
<accession>A0A5E4QA45</accession>
<evidence type="ECO:0000256" key="6">
    <source>
        <dbReference type="PIRNR" id="PIRNR001112"/>
    </source>
</evidence>
<keyword evidence="10" id="KW-1185">Reference proteome</keyword>
<feature type="domain" description="Epoxide hydrolase N-terminal" evidence="8">
    <location>
        <begin position="3"/>
        <end position="99"/>
    </location>
</feature>